<dbReference type="Pfam" id="PF02653">
    <property type="entry name" value="BPD_transp_2"/>
    <property type="match status" value="1"/>
</dbReference>
<dbReference type="GO" id="GO:0005886">
    <property type="term" value="C:plasma membrane"/>
    <property type="evidence" value="ECO:0007669"/>
    <property type="project" value="UniProtKB-SubCell"/>
</dbReference>
<feature type="transmembrane region" description="Helical" evidence="6">
    <location>
        <begin position="232"/>
        <end position="251"/>
    </location>
</feature>
<feature type="transmembrane region" description="Helical" evidence="6">
    <location>
        <begin position="180"/>
        <end position="201"/>
    </location>
</feature>
<evidence type="ECO:0000256" key="3">
    <source>
        <dbReference type="ARBA" id="ARBA00022692"/>
    </source>
</evidence>
<protein>
    <submittedName>
        <fullName evidence="7">ABC transporter permease</fullName>
    </submittedName>
</protein>
<evidence type="ECO:0000256" key="5">
    <source>
        <dbReference type="ARBA" id="ARBA00023136"/>
    </source>
</evidence>
<feature type="transmembrane region" description="Helical" evidence="6">
    <location>
        <begin position="116"/>
        <end position="135"/>
    </location>
</feature>
<feature type="transmembrane region" description="Helical" evidence="6">
    <location>
        <begin position="142"/>
        <end position="160"/>
    </location>
</feature>
<reference evidence="7" key="2">
    <citation type="submission" date="2020-09" db="EMBL/GenBank/DDBJ databases">
        <authorList>
            <person name="Sun Q."/>
            <person name="Zhou Y."/>
        </authorList>
    </citation>
    <scope>NUCLEOTIDE SEQUENCE</scope>
    <source>
        <strain evidence="7">CGMCC 1.15762</strain>
    </source>
</reference>
<evidence type="ECO:0000256" key="1">
    <source>
        <dbReference type="ARBA" id="ARBA00004651"/>
    </source>
</evidence>
<name>A0A8J3EIC6_9RHOB</name>
<dbReference type="RefSeq" id="WP_229673378.1">
    <property type="nucleotide sequence ID" value="NZ_BMJV01000010.1"/>
</dbReference>
<evidence type="ECO:0000313" key="8">
    <source>
        <dbReference type="Proteomes" id="UP000617145"/>
    </source>
</evidence>
<keyword evidence="5 6" id="KW-0472">Membrane</keyword>
<dbReference type="PANTHER" id="PTHR32196">
    <property type="entry name" value="ABC TRANSPORTER PERMEASE PROTEIN YPHD-RELATED-RELATED"/>
    <property type="match status" value="1"/>
</dbReference>
<dbReference type="GO" id="GO:0022857">
    <property type="term" value="F:transmembrane transporter activity"/>
    <property type="evidence" value="ECO:0007669"/>
    <property type="project" value="InterPro"/>
</dbReference>
<organism evidence="7 8">
    <name type="scientific">Salipiger pallidus</name>
    <dbReference type="NCBI Taxonomy" id="1775170"/>
    <lineage>
        <taxon>Bacteria</taxon>
        <taxon>Pseudomonadati</taxon>
        <taxon>Pseudomonadota</taxon>
        <taxon>Alphaproteobacteria</taxon>
        <taxon>Rhodobacterales</taxon>
        <taxon>Roseobacteraceae</taxon>
        <taxon>Salipiger</taxon>
    </lineage>
</organism>
<keyword evidence="4 6" id="KW-1133">Transmembrane helix</keyword>
<comment type="caution">
    <text evidence="7">The sequence shown here is derived from an EMBL/GenBank/DDBJ whole genome shotgun (WGS) entry which is preliminary data.</text>
</comment>
<dbReference type="Proteomes" id="UP000617145">
    <property type="component" value="Unassembled WGS sequence"/>
</dbReference>
<accession>A0A8J3EIC6</accession>
<evidence type="ECO:0000313" key="7">
    <source>
        <dbReference type="EMBL" id="GGG84930.1"/>
    </source>
</evidence>
<reference evidence="7" key="1">
    <citation type="journal article" date="2014" name="Int. J. Syst. Evol. Microbiol.">
        <title>Complete genome sequence of Corynebacterium casei LMG S-19264T (=DSM 44701T), isolated from a smear-ripened cheese.</title>
        <authorList>
            <consortium name="US DOE Joint Genome Institute (JGI-PGF)"/>
            <person name="Walter F."/>
            <person name="Albersmeier A."/>
            <person name="Kalinowski J."/>
            <person name="Ruckert C."/>
        </authorList>
    </citation>
    <scope>NUCLEOTIDE SEQUENCE</scope>
    <source>
        <strain evidence="7">CGMCC 1.15762</strain>
    </source>
</reference>
<keyword evidence="8" id="KW-1185">Reference proteome</keyword>
<dbReference type="AlphaFoldDB" id="A0A8J3EIC6"/>
<comment type="subcellular location">
    <subcellularLocation>
        <location evidence="1">Cell membrane</location>
        <topology evidence="1">Multi-pass membrane protein</topology>
    </subcellularLocation>
</comment>
<feature type="transmembrane region" description="Helical" evidence="6">
    <location>
        <begin position="263"/>
        <end position="279"/>
    </location>
</feature>
<feature type="transmembrane region" description="Helical" evidence="6">
    <location>
        <begin position="62"/>
        <end position="83"/>
    </location>
</feature>
<feature type="transmembrane region" description="Helical" evidence="6">
    <location>
        <begin position="28"/>
        <end position="50"/>
    </location>
</feature>
<sequence length="334" mass="35334">MERTMDTAEMTDTPNIRTRRKKTLVQRFWAWEASGVLVALAVLFTLLAFATDNFLSAYNVSVVMRQAAFVGLVALGQTLVLLVGGIDLSVGAAAGLSSIVGALALTQWGIHPYLVIPFTMAFGFFLGAVNGFFVAGLRLNPFIVTLATWEIFAGLTLVITKGYPIRPLGEQFQIFGKGEILGLPVPVVIFFATAIVLMWMLSQTRFGRNIFAVGGNRDAAILAGIRANRVEFLAFGLAGMLSALAGILFASRMDAGQPSVGEGWLMGAITAAILGGTSLRGGQGSIVGTVLGALLLAVLANGTVLMNVSGFWQRVIVGGVVLVAILVDLLRRRG</sequence>
<feature type="transmembrane region" description="Helical" evidence="6">
    <location>
        <begin position="286"/>
        <end position="305"/>
    </location>
</feature>
<dbReference type="InterPro" id="IPR001851">
    <property type="entry name" value="ABC_transp_permease"/>
</dbReference>
<keyword evidence="3 6" id="KW-0812">Transmembrane</keyword>
<gene>
    <name evidence="7" type="ORF">GCM10011415_38860</name>
</gene>
<evidence type="ECO:0000256" key="2">
    <source>
        <dbReference type="ARBA" id="ARBA00022475"/>
    </source>
</evidence>
<dbReference type="CDD" id="cd06579">
    <property type="entry name" value="TM_PBP1_transp_AraH_like"/>
    <property type="match status" value="1"/>
</dbReference>
<dbReference type="EMBL" id="BMJV01000010">
    <property type="protein sequence ID" value="GGG84930.1"/>
    <property type="molecule type" value="Genomic_DNA"/>
</dbReference>
<proteinExistence type="predicted"/>
<feature type="transmembrane region" description="Helical" evidence="6">
    <location>
        <begin position="311"/>
        <end position="330"/>
    </location>
</feature>
<feature type="transmembrane region" description="Helical" evidence="6">
    <location>
        <begin position="90"/>
        <end position="110"/>
    </location>
</feature>
<evidence type="ECO:0000256" key="6">
    <source>
        <dbReference type="SAM" id="Phobius"/>
    </source>
</evidence>
<keyword evidence="2" id="KW-1003">Cell membrane</keyword>
<evidence type="ECO:0000256" key="4">
    <source>
        <dbReference type="ARBA" id="ARBA00022989"/>
    </source>
</evidence>